<dbReference type="PANTHER" id="PTHR44688">
    <property type="entry name" value="DNA-BINDING TRANSCRIPTIONAL ACTIVATOR DEVR_DOSR"/>
    <property type="match status" value="1"/>
</dbReference>
<gene>
    <name evidence="5" type="ORF">M3P05_01525</name>
</gene>
<feature type="domain" description="HTH luxR-type" evidence="4">
    <location>
        <begin position="203"/>
        <end position="268"/>
    </location>
</feature>
<name>A0ABT0PDK6_9GAMM</name>
<dbReference type="EMBL" id="JAMFLX010000002">
    <property type="protein sequence ID" value="MCL6268633.1"/>
    <property type="molecule type" value="Genomic_DNA"/>
</dbReference>
<dbReference type="RefSeq" id="WP_249697472.1">
    <property type="nucleotide sequence ID" value="NZ_JAMFLX010000002.1"/>
</dbReference>
<evidence type="ECO:0000256" key="3">
    <source>
        <dbReference type="ARBA" id="ARBA00023163"/>
    </source>
</evidence>
<dbReference type="PROSITE" id="PS50043">
    <property type="entry name" value="HTH_LUXR_2"/>
    <property type="match status" value="1"/>
</dbReference>
<keyword evidence="1" id="KW-0805">Transcription regulation</keyword>
<dbReference type="Proteomes" id="UP001203338">
    <property type="component" value="Unassembled WGS sequence"/>
</dbReference>
<keyword evidence="2" id="KW-0238">DNA-binding</keyword>
<evidence type="ECO:0000259" key="4">
    <source>
        <dbReference type="PROSITE" id="PS50043"/>
    </source>
</evidence>
<reference evidence="5 6" key="1">
    <citation type="submission" date="2022-05" db="EMBL/GenBank/DDBJ databases">
        <authorList>
            <person name="Park J.-S."/>
        </authorList>
    </citation>
    <scope>NUCLEOTIDE SEQUENCE [LARGE SCALE GENOMIC DNA]</scope>
    <source>
        <strain evidence="5 6">2012CJ34-2</strain>
    </source>
</reference>
<dbReference type="PANTHER" id="PTHR44688:SF16">
    <property type="entry name" value="DNA-BINDING TRANSCRIPTIONAL ACTIVATOR DEVR_DOSR"/>
    <property type="match status" value="1"/>
</dbReference>
<proteinExistence type="predicted"/>
<dbReference type="InterPro" id="IPR016032">
    <property type="entry name" value="Sig_transdc_resp-reg_C-effctor"/>
</dbReference>
<comment type="caution">
    <text evidence="5">The sequence shown here is derived from an EMBL/GenBank/DDBJ whole genome shotgun (WGS) entry which is preliminary data.</text>
</comment>
<dbReference type="SMART" id="SM00421">
    <property type="entry name" value="HTH_LUXR"/>
    <property type="match status" value="1"/>
</dbReference>
<dbReference type="Gene3D" id="1.10.10.10">
    <property type="entry name" value="Winged helix-like DNA-binding domain superfamily/Winged helix DNA-binding domain"/>
    <property type="match status" value="1"/>
</dbReference>
<dbReference type="SUPFAM" id="SSF46894">
    <property type="entry name" value="C-terminal effector domain of the bipartite response regulators"/>
    <property type="match status" value="1"/>
</dbReference>
<sequence length="270" mass="31104">MTLSTSGGRVVLSSQLTQEKKGQEAEDIFTHSARSLEVIKQEIQDFISGYGFLSFRYSSAPKQLSLQDHTLLQNFNFQERADGREGFGTLPEKLLKTYYRSFAGQDSLWPQLEKADEPVIHLSTENCSSKVLTFFHNYNINSQLFLPMRWQTGSDWFCIFSFQSSLSPEDLKEHYETIHTKLNARALGWHLELMAFKQDKFNPYIVRKVLSPRARHILKLAAEGYSSRTIAEMTDISDNGVNYHYREAKRVLGARNRTHLVSLAKDLRLI</sequence>
<dbReference type="CDD" id="cd06170">
    <property type="entry name" value="LuxR_C_like"/>
    <property type="match status" value="1"/>
</dbReference>
<keyword evidence="6" id="KW-1185">Reference proteome</keyword>
<evidence type="ECO:0000313" key="5">
    <source>
        <dbReference type="EMBL" id="MCL6268633.1"/>
    </source>
</evidence>
<evidence type="ECO:0000313" key="6">
    <source>
        <dbReference type="Proteomes" id="UP001203338"/>
    </source>
</evidence>
<evidence type="ECO:0000256" key="2">
    <source>
        <dbReference type="ARBA" id="ARBA00023125"/>
    </source>
</evidence>
<organism evidence="5 6">
    <name type="scientific">Parendozoicomonas callyspongiae</name>
    <dbReference type="NCBI Taxonomy" id="2942213"/>
    <lineage>
        <taxon>Bacteria</taxon>
        <taxon>Pseudomonadati</taxon>
        <taxon>Pseudomonadota</taxon>
        <taxon>Gammaproteobacteria</taxon>
        <taxon>Oceanospirillales</taxon>
        <taxon>Endozoicomonadaceae</taxon>
        <taxon>Parendozoicomonas</taxon>
    </lineage>
</organism>
<evidence type="ECO:0000256" key="1">
    <source>
        <dbReference type="ARBA" id="ARBA00023015"/>
    </source>
</evidence>
<accession>A0ABT0PDK6</accession>
<protein>
    <submittedName>
        <fullName evidence="5">Helix-turn-helix transcriptional regulator</fullName>
    </submittedName>
</protein>
<dbReference type="InterPro" id="IPR036388">
    <property type="entry name" value="WH-like_DNA-bd_sf"/>
</dbReference>
<dbReference type="InterPro" id="IPR000792">
    <property type="entry name" value="Tscrpt_reg_LuxR_C"/>
</dbReference>
<keyword evidence="3" id="KW-0804">Transcription</keyword>
<dbReference type="Pfam" id="PF00196">
    <property type="entry name" value="GerE"/>
    <property type="match status" value="1"/>
</dbReference>